<protein>
    <recommendedName>
        <fullName evidence="4">C2H2-type domain-containing protein</fullName>
    </recommendedName>
</protein>
<dbReference type="OrthoDB" id="2576233at2759"/>
<name>A0A4S8LUS1_DENBC</name>
<gene>
    <name evidence="2" type="ORF">K435DRAFT_799989</name>
</gene>
<dbReference type="InterPro" id="IPR041078">
    <property type="entry name" value="Plavaka"/>
</dbReference>
<evidence type="ECO:0000313" key="2">
    <source>
        <dbReference type="EMBL" id="THU93081.1"/>
    </source>
</evidence>
<organism evidence="2 3">
    <name type="scientific">Dendrothele bispora (strain CBS 962.96)</name>
    <dbReference type="NCBI Taxonomy" id="1314807"/>
    <lineage>
        <taxon>Eukaryota</taxon>
        <taxon>Fungi</taxon>
        <taxon>Dikarya</taxon>
        <taxon>Basidiomycota</taxon>
        <taxon>Agaricomycotina</taxon>
        <taxon>Agaricomycetes</taxon>
        <taxon>Agaricomycetidae</taxon>
        <taxon>Agaricales</taxon>
        <taxon>Agaricales incertae sedis</taxon>
        <taxon>Dendrothele</taxon>
    </lineage>
</organism>
<accession>A0A4S8LUS1</accession>
<keyword evidence="3" id="KW-1185">Reference proteome</keyword>
<sequence length="933" mass="105931">MTGTTCQGCGRVFTDSGYASHISSTRNHACSHIQHDSRNGPGPSHNQNPNNARPASHTSASSGSLFERLYGRKLSANAVAVDPEGDTFGPYTDIDFDMADSGVDNGPQLKYEVVLENEELEDMTVNLDTEIDSDEEEMAAEAAIMENAWQPDVPEHLQGRSRSVSPENFLSDEECDDNPPSPQAAWSDSEDEFDENINPRHEAEKTFVQTPHVEPFPDPKAGTPLQNPKPKSENDRYLENLFGAKTSAWAPFKSEMDWRIERWAKLRGPSSTALTDLLSIPGVSVGWADGLAWLLKNVVGKLVDKLELFFSSANELNKIIDDNLPARPQFQTHNVVVQGESFEVYSRNILECVKALFAEPDFAPYMKFAPERHWTDTSRKTRMFHDMHTGGWWWSRQVFLDQTKRGGTVIPIILSSDKRLVTNFCGKSAYPLYLTLGNIPKELRKKPSSRAYALVAYLPTSKLEHISVKAARWRAVANIFHTSMKHIMQPLETAGSLGMPLTSGDGLLRRGHPLLAVYTCDYPEQILVACACYGDCADYTEGPAEFVEACKEAWVKPIFDVFWKNLPYSNIFRCISPDILHQLYQGVMKHLKNWVLAAFSEAEIDARCRHLPPNHHVRVFLQGISSLSKITGQEHNEISRFLLSIIIDIPLPGGFSSVRLIRCVRALVDFLYLAQYPIHTDKTLELLGDSLERFHKNKDIFVDLEIRPHFRLPKLHFLNHYVQKIRYLGMLDNYNTEQTERLHIDLAKDGYRASNKKDEYMQITKWLERKEKVLRHNNFLNWLQSGKPRIQHNPSWLPSSFLLTRTLKMAKHPNIRVLSLLSAQKSNHTTYLTSSLARFIAQLRFPSASPRELENRAQSDVDIDLVSHVSSFNIIKFVQINLMTMITATINSIHVQPSWTDKKGRPIPGRFDTALVKVFDDNRVNPLKKYHVG</sequence>
<evidence type="ECO:0000313" key="3">
    <source>
        <dbReference type="Proteomes" id="UP000297245"/>
    </source>
</evidence>
<evidence type="ECO:0008006" key="4">
    <source>
        <dbReference type="Google" id="ProtNLM"/>
    </source>
</evidence>
<proteinExistence type="predicted"/>
<feature type="compositionally biased region" description="Polar residues" evidence="1">
    <location>
        <begin position="44"/>
        <end position="62"/>
    </location>
</feature>
<dbReference type="AlphaFoldDB" id="A0A4S8LUS1"/>
<dbReference type="Pfam" id="PF18759">
    <property type="entry name" value="Plavaka"/>
    <property type="match status" value="2"/>
</dbReference>
<dbReference type="Proteomes" id="UP000297245">
    <property type="component" value="Unassembled WGS sequence"/>
</dbReference>
<feature type="region of interest" description="Disordered" evidence="1">
    <location>
        <begin position="208"/>
        <end position="233"/>
    </location>
</feature>
<dbReference type="EMBL" id="ML179259">
    <property type="protein sequence ID" value="THU93081.1"/>
    <property type="molecule type" value="Genomic_DNA"/>
</dbReference>
<reference evidence="2 3" key="1">
    <citation type="journal article" date="2019" name="Nat. Ecol. Evol.">
        <title>Megaphylogeny resolves global patterns of mushroom evolution.</title>
        <authorList>
            <person name="Varga T."/>
            <person name="Krizsan K."/>
            <person name="Foldi C."/>
            <person name="Dima B."/>
            <person name="Sanchez-Garcia M."/>
            <person name="Sanchez-Ramirez S."/>
            <person name="Szollosi G.J."/>
            <person name="Szarkandi J.G."/>
            <person name="Papp V."/>
            <person name="Albert L."/>
            <person name="Andreopoulos W."/>
            <person name="Angelini C."/>
            <person name="Antonin V."/>
            <person name="Barry K.W."/>
            <person name="Bougher N.L."/>
            <person name="Buchanan P."/>
            <person name="Buyck B."/>
            <person name="Bense V."/>
            <person name="Catcheside P."/>
            <person name="Chovatia M."/>
            <person name="Cooper J."/>
            <person name="Damon W."/>
            <person name="Desjardin D."/>
            <person name="Finy P."/>
            <person name="Geml J."/>
            <person name="Haridas S."/>
            <person name="Hughes K."/>
            <person name="Justo A."/>
            <person name="Karasinski D."/>
            <person name="Kautmanova I."/>
            <person name="Kiss B."/>
            <person name="Kocsube S."/>
            <person name="Kotiranta H."/>
            <person name="LaButti K.M."/>
            <person name="Lechner B.E."/>
            <person name="Liimatainen K."/>
            <person name="Lipzen A."/>
            <person name="Lukacs Z."/>
            <person name="Mihaltcheva S."/>
            <person name="Morgado L.N."/>
            <person name="Niskanen T."/>
            <person name="Noordeloos M.E."/>
            <person name="Ohm R.A."/>
            <person name="Ortiz-Santana B."/>
            <person name="Ovrebo C."/>
            <person name="Racz N."/>
            <person name="Riley R."/>
            <person name="Savchenko A."/>
            <person name="Shiryaev A."/>
            <person name="Soop K."/>
            <person name="Spirin V."/>
            <person name="Szebenyi C."/>
            <person name="Tomsovsky M."/>
            <person name="Tulloss R.E."/>
            <person name="Uehling J."/>
            <person name="Grigoriev I.V."/>
            <person name="Vagvolgyi C."/>
            <person name="Papp T."/>
            <person name="Martin F.M."/>
            <person name="Miettinen O."/>
            <person name="Hibbett D.S."/>
            <person name="Nagy L.G."/>
        </authorList>
    </citation>
    <scope>NUCLEOTIDE SEQUENCE [LARGE SCALE GENOMIC DNA]</scope>
    <source>
        <strain evidence="2 3">CBS 962.96</strain>
    </source>
</reference>
<feature type="region of interest" description="Disordered" evidence="1">
    <location>
        <begin position="31"/>
        <end position="62"/>
    </location>
</feature>
<evidence type="ECO:0000256" key="1">
    <source>
        <dbReference type="SAM" id="MobiDB-lite"/>
    </source>
</evidence>
<feature type="region of interest" description="Disordered" evidence="1">
    <location>
        <begin position="149"/>
        <end position="193"/>
    </location>
</feature>